<sequence length="284" mass="28972">MDNRPNTRRRRGNAFYAESARAALGIGGEVHSLADVPLPLVHTALGIAVCAVVAALRPQVLGLRASVTVCGSLALLTALTLTLYDRLVYGRDLRHALAATFLPLAAIGAFVAVLAGTGDLLLRLPAGLVTALVVGGIPHLGGLRAAGREGMVTRLLRDGTGVVVLAPLLLAAYNGTLSRSASAALAGASVLLVSADALLTEELHGRVAVAGAGLIAAIMAGLVFVLPTGGRDTVRTGLLLVVWYGLRGLVGASFSRGRTRGLVIEYAMFVALAAGVIVARALRG</sequence>
<dbReference type="RefSeq" id="WP_337313036.1">
    <property type="nucleotide sequence ID" value="NZ_JAEKNS010000131.1"/>
</dbReference>
<feature type="transmembrane region" description="Helical" evidence="1">
    <location>
        <begin position="233"/>
        <end position="250"/>
    </location>
</feature>
<keyword evidence="1" id="KW-1133">Transmembrane helix</keyword>
<evidence type="ECO:0000313" key="3">
    <source>
        <dbReference type="EMBL" id="PZR77777.1"/>
    </source>
</evidence>
<keyword evidence="1" id="KW-0472">Membrane</keyword>
<accession>A0A2W5Z0W5</accession>
<feature type="transmembrane region" description="Helical" evidence="1">
    <location>
        <begin position="181"/>
        <end position="200"/>
    </location>
</feature>
<dbReference type="Proteomes" id="UP000606991">
    <property type="component" value="Unassembled WGS sequence"/>
</dbReference>
<organism evidence="3 4">
    <name type="scientific">Candidatus Aeolococcus gillhamiae</name>
    <dbReference type="NCBI Taxonomy" id="3127015"/>
    <lineage>
        <taxon>Bacteria</taxon>
        <taxon>Bacillati</taxon>
        <taxon>Candidatus Dormiibacterota</taxon>
        <taxon>Candidatus Dormibacteria</taxon>
        <taxon>Candidatus Aeolococcales</taxon>
        <taxon>Candidatus Aeolococcaceae</taxon>
        <taxon>Candidatus Aeolococcus</taxon>
    </lineage>
</organism>
<feature type="transmembrane region" description="Helical" evidence="1">
    <location>
        <begin position="207"/>
        <end position="227"/>
    </location>
</feature>
<feature type="transmembrane region" description="Helical" evidence="1">
    <location>
        <begin position="96"/>
        <end position="116"/>
    </location>
</feature>
<feature type="transmembrane region" description="Helical" evidence="1">
    <location>
        <begin position="62"/>
        <end position="84"/>
    </location>
</feature>
<feature type="transmembrane region" description="Helical" evidence="1">
    <location>
        <begin position="262"/>
        <end position="282"/>
    </location>
</feature>
<evidence type="ECO:0000313" key="4">
    <source>
        <dbReference type="Proteomes" id="UP000248724"/>
    </source>
</evidence>
<evidence type="ECO:0000256" key="1">
    <source>
        <dbReference type="SAM" id="Phobius"/>
    </source>
</evidence>
<dbReference type="EMBL" id="QHBU01000282">
    <property type="protein sequence ID" value="PZR77777.1"/>
    <property type="molecule type" value="Genomic_DNA"/>
</dbReference>
<comment type="caution">
    <text evidence="3">The sequence shown here is derived from an EMBL/GenBank/DDBJ whole genome shotgun (WGS) entry which is preliminary data.</text>
</comment>
<feature type="transmembrane region" description="Helical" evidence="1">
    <location>
        <begin position="155"/>
        <end position="175"/>
    </location>
</feature>
<dbReference type="AlphaFoldDB" id="A0A2W5Z0W5"/>
<keyword evidence="1" id="KW-0812">Transmembrane</keyword>
<reference evidence="2 5" key="3">
    <citation type="submission" date="2020-10" db="EMBL/GenBank/DDBJ databases">
        <title>Ca. Dormibacterota MAGs.</title>
        <authorList>
            <person name="Montgomery K."/>
        </authorList>
    </citation>
    <scope>NUCLEOTIDE SEQUENCE [LARGE SCALE GENOMIC DNA]</scope>
    <source>
        <strain evidence="2">SC8812_S17_18</strain>
    </source>
</reference>
<reference evidence="3 4" key="1">
    <citation type="journal article" date="2017" name="Nature">
        <title>Atmospheric trace gases support primary production in Antarctic desert surface soil.</title>
        <authorList>
            <person name="Ji M."/>
            <person name="Greening C."/>
            <person name="Vanwonterghem I."/>
            <person name="Carere C.R."/>
            <person name="Bay S.K."/>
            <person name="Steen J.A."/>
            <person name="Montgomery K."/>
            <person name="Lines T."/>
            <person name="Beardall J."/>
            <person name="van Dorst J."/>
            <person name="Snape I."/>
            <person name="Stott M.B."/>
            <person name="Hugenholtz P."/>
            <person name="Ferrari B.C."/>
        </authorList>
    </citation>
    <scope>NUCLEOTIDE SEQUENCE [LARGE SCALE GENOMIC DNA]</scope>
    <source>
        <strain evidence="3">RRmetagenome_bin12</strain>
    </source>
</reference>
<reference evidence="3" key="2">
    <citation type="submission" date="2018-05" db="EMBL/GenBank/DDBJ databases">
        <authorList>
            <person name="Ferrari B."/>
        </authorList>
    </citation>
    <scope>NUCLEOTIDE SEQUENCE</scope>
    <source>
        <strain evidence="3">RRmetagenome_bin12</strain>
    </source>
</reference>
<dbReference type="EMBL" id="JAEKNS010000131">
    <property type="protein sequence ID" value="MBJ7595694.1"/>
    <property type="molecule type" value="Genomic_DNA"/>
</dbReference>
<protein>
    <submittedName>
        <fullName evidence="3">Uncharacterized protein</fullName>
    </submittedName>
</protein>
<gene>
    <name evidence="3" type="ORF">DLM65_14835</name>
    <name evidence="2" type="ORF">JF886_12695</name>
</gene>
<evidence type="ECO:0000313" key="2">
    <source>
        <dbReference type="EMBL" id="MBJ7595694.1"/>
    </source>
</evidence>
<accession>A0A934JYJ3</accession>
<feature type="transmembrane region" description="Helical" evidence="1">
    <location>
        <begin position="122"/>
        <end position="143"/>
    </location>
</feature>
<proteinExistence type="predicted"/>
<name>A0A2W5Z0W5_9BACT</name>
<feature type="transmembrane region" description="Helical" evidence="1">
    <location>
        <begin position="36"/>
        <end position="56"/>
    </location>
</feature>
<dbReference type="Proteomes" id="UP000248724">
    <property type="component" value="Unassembled WGS sequence"/>
</dbReference>
<evidence type="ECO:0000313" key="5">
    <source>
        <dbReference type="Proteomes" id="UP000606991"/>
    </source>
</evidence>